<keyword evidence="2" id="KW-1185">Reference proteome</keyword>
<accession>A0A7J0FA99</accession>
<comment type="caution">
    <text evidence="1">The sequence shown here is derived from an EMBL/GenBank/DDBJ whole genome shotgun (WGS) entry which is preliminary data.</text>
</comment>
<dbReference type="AlphaFoldDB" id="A0A7J0FA99"/>
<dbReference type="EMBL" id="BJWL01000010">
    <property type="protein sequence ID" value="GFY95571.1"/>
    <property type="molecule type" value="Genomic_DNA"/>
</dbReference>
<reference evidence="1 2" key="1">
    <citation type="submission" date="2019-07" db="EMBL/GenBank/DDBJ databases">
        <title>De Novo Assembly of kiwifruit Actinidia rufa.</title>
        <authorList>
            <person name="Sugita-Konishi S."/>
            <person name="Sato K."/>
            <person name="Mori E."/>
            <person name="Abe Y."/>
            <person name="Kisaki G."/>
            <person name="Hamano K."/>
            <person name="Suezawa K."/>
            <person name="Otani M."/>
            <person name="Fukuda T."/>
            <person name="Manabe T."/>
            <person name="Gomi K."/>
            <person name="Tabuchi M."/>
            <person name="Akimitsu K."/>
            <person name="Kataoka I."/>
        </authorList>
    </citation>
    <scope>NUCLEOTIDE SEQUENCE [LARGE SCALE GENOMIC DNA]</scope>
    <source>
        <strain evidence="2">cv. Fuchu</strain>
    </source>
</reference>
<organism evidence="1 2">
    <name type="scientific">Actinidia rufa</name>
    <dbReference type="NCBI Taxonomy" id="165716"/>
    <lineage>
        <taxon>Eukaryota</taxon>
        <taxon>Viridiplantae</taxon>
        <taxon>Streptophyta</taxon>
        <taxon>Embryophyta</taxon>
        <taxon>Tracheophyta</taxon>
        <taxon>Spermatophyta</taxon>
        <taxon>Magnoliopsida</taxon>
        <taxon>eudicotyledons</taxon>
        <taxon>Gunneridae</taxon>
        <taxon>Pentapetalae</taxon>
        <taxon>asterids</taxon>
        <taxon>Ericales</taxon>
        <taxon>Actinidiaceae</taxon>
        <taxon>Actinidia</taxon>
    </lineage>
</organism>
<evidence type="ECO:0000313" key="2">
    <source>
        <dbReference type="Proteomes" id="UP000585474"/>
    </source>
</evidence>
<name>A0A7J0FA99_9ERIC</name>
<sequence>MWVARFLSGLSPSFDVAQSQILGAKELPSIGEVFCRCRAGYFTIRCSFIDRSALAAFSGPSRLPGRPNCPSSDYPCDSRSFGRGARDSGNVVVVIVVVLVLHSLQPGQPYC</sequence>
<gene>
    <name evidence="1" type="ORF">Acr_10g0009560</name>
</gene>
<evidence type="ECO:0000313" key="1">
    <source>
        <dbReference type="EMBL" id="GFY95571.1"/>
    </source>
</evidence>
<dbReference type="Proteomes" id="UP000585474">
    <property type="component" value="Unassembled WGS sequence"/>
</dbReference>
<proteinExistence type="predicted"/>
<protein>
    <submittedName>
        <fullName evidence="1">Uncharacterized protein</fullName>
    </submittedName>
</protein>